<protein>
    <recommendedName>
        <fullName evidence="3">TerB family tellurite resistance protein</fullName>
    </recommendedName>
</protein>
<dbReference type="Proteomes" id="UP000317332">
    <property type="component" value="Unassembled WGS sequence"/>
</dbReference>
<keyword evidence="2" id="KW-1185">Reference proteome</keyword>
<proteinExistence type="predicted"/>
<dbReference type="OrthoDB" id="9770030at2"/>
<dbReference type="SUPFAM" id="SSF158682">
    <property type="entry name" value="TerB-like"/>
    <property type="match status" value="1"/>
</dbReference>
<gene>
    <name evidence="1" type="ORF">FJ651_10705</name>
</gene>
<comment type="caution">
    <text evidence="1">The sequence shown here is derived from an EMBL/GenBank/DDBJ whole genome shotgun (WGS) entry which is preliminary data.</text>
</comment>
<reference evidence="1 2" key="1">
    <citation type="submission" date="2019-06" db="EMBL/GenBank/DDBJ databases">
        <title>Flavobacteriaceae Paucihalobacterium erythroidium CWB-1, complete genome.</title>
        <authorList>
            <person name="Wu S."/>
        </authorList>
    </citation>
    <scope>NUCLEOTIDE SEQUENCE [LARGE SCALE GENOMIC DNA]</scope>
    <source>
        <strain evidence="1 2">CWB-1</strain>
    </source>
</reference>
<evidence type="ECO:0000313" key="1">
    <source>
        <dbReference type="EMBL" id="TPV32777.1"/>
    </source>
</evidence>
<sequence>MNATNWSKEKLKIYILLLCTYADDEASPEEIKIINSHTKQTYFEEIHQEFINDTHETRVSKIEHAISNLEFDITELMELRNEIHKVFLADKVFNRKEKYIESLLDNLLY</sequence>
<dbReference type="AlphaFoldDB" id="A0A506PI64"/>
<evidence type="ECO:0008006" key="3">
    <source>
        <dbReference type="Google" id="ProtNLM"/>
    </source>
</evidence>
<dbReference type="RefSeq" id="WP_140990524.1">
    <property type="nucleotide sequence ID" value="NZ_VHIQ01000005.1"/>
</dbReference>
<name>A0A506PI64_9FLAO</name>
<accession>A0A506PI64</accession>
<dbReference type="InterPro" id="IPR029024">
    <property type="entry name" value="TerB-like"/>
</dbReference>
<organism evidence="1 2">
    <name type="scientific">Paucihalobacter ruber</name>
    <dbReference type="NCBI Taxonomy" id="2567861"/>
    <lineage>
        <taxon>Bacteria</taxon>
        <taxon>Pseudomonadati</taxon>
        <taxon>Bacteroidota</taxon>
        <taxon>Flavobacteriia</taxon>
        <taxon>Flavobacteriales</taxon>
        <taxon>Flavobacteriaceae</taxon>
        <taxon>Paucihalobacter</taxon>
    </lineage>
</organism>
<dbReference type="EMBL" id="VHIQ01000005">
    <property type="protein sequence ID" value="TPV32777.1"/>
    <property type="molecule type" value="Genomic_DNA"/>
</dbReference>
<evidence type="ECO:0000313" key="2">
    <source>
        <dbReference type="Proteomes" id="UP000317332"/>
    </source>
</evidence>